<gene>
    <name evidence="3" type="ORF">BSYN_14990</name>
</gene>
<proteinExistence type="predicted"/>
<evidence type="ECO:0000313" key="4">
    <source>
        <dbReference type="Proteomes" id="UP001496674"/>
    </source>
</evidence>
<dbReference type="SUPFAM" id="SSF56300">
    <property type="entry name" value="Metallo-dependent phosphatases"/>
    <property type="match status" value="1"/>
</dbReference>
<protein>
    <submittedName>
        <fullName evidence="3">Metallophosphatase</fullName>
    </submittedName>
</protein>
<dbReference type="RefSeq" id="WP_353329628.1">
    <property type="nucleotide sequence ID" value="NZ_AP028055.1"/>
</dbReference>
<dbReference type="InterPro" id="IPR029052">
    <property type="entry name" value="Metallo-depent_PP-like"/>
</dbReference>
<dbReference type="Pfam" id="PF00149">
    <property type="entry name" value="Metallophos"/>
    <property type="match status" value="1"/>
</dbReference>
<feature type="domain" description="Calcineurin-like phosphoesterase" evidence="2">
    <location>
        <begin position="32"/>
        <end position="259"/>
    </location>
</feature>
<dbReference type="Gene3D" id="3.60.21.10">
    <property type="match status" value="1"/>
</dbReference>
<dbReference type="PANTHER" id="PTHR32440:SF11">
    <property type="entry name" value="METALLOPHOSPHOESTERASE DOMAIN-CONTAINING PROTEIN"/>
    <property type="match status" value="1"/>
</dbReference>
<keyword evidence="1" id="KW-0732">Signal</keyword>
<dbReference type="InterPro" id="IPR004843">
    <property type="entry name" value="Calcineurin-like_PHP"/>
</dbReference>
<feature type="chain" id="PRO_5046099919" evidence="1">
    <location>
        <begin position="22"/>
        <end position="324"/>
    </location>
</feature>
<dbReference type="Proteomes" id="UP001496674">
    <property type="component" value="Chromosome"/>
</dbReference>
<dbReference type="EMBL" id="AP028055">
    <property type="protein sequence ID" value="BEG99234.1"/>
    <property type="molecule type" value="Genomic_DNA"/>
</dbReference>
<dbReference type="CDD" id="cd07383">
    <property type="entry name" value="MPP_Dcr2"/>
    <property type="match status" value="1"/>
</dbReference>
<feature type="signal peptide" evidence="1">
    <location>
        <begin position="1"/>
        <end position="21"/>
    </location>
</feature>
<name>A0ABM8II44_9BACE</name>
<dbReference type="PANTHER" id="PTHR32440">
    <property type="entry name" value="PHOSPHATASE DCR2-RELATED-RELATED"/>
    <property type="match status" value="1"/>
</dbReference>
<accession>A0ABM8II44</accession>
<evidence type="ECO:0000259" key="2">
    <source>
        <dbReference type="Pfam" id="PF00149"/>
    </source>
</evidence>
<organism evidence="3 4">
    <name type="scientific">Bacteroides sedimenti</name>
    <dbReference type="NCBI Taxonomy" id="2136147"/>
    <lineage>
        <taxon>Bacteria</taxon>
        <taxon>Pseudomonadati</taxon>
        <taxon>Bacteroidota</taxon>
        <taxon>Bacteroidia</taxon>
        <taxon>Bacteroidales</taxon>
        <taxon>Bacteroidaceae</taxon>
        <taxon>Bacteroides</taxon>
    </lineage>
</organism>
<evidence type="ECO:0000313" key="3">
    <source>
        <dbReference type="EMBL" id="BEG99234.1"/>
    </source>
</evidence>
<keyword evidence="4" id="KW-1185">Reference proteome</keyword>
<evidence type="ECO:0000256" key="1">
    <source>
        <dbReference type="SAM" id="SignalP"/>
    </source>
</evidence>
<reference evidence="3 4" key="1">
    <citation type="submission" date="2023-04" db="EMBL/GenBank/DDBJ databases">
        <title>Draft genome sequence of acteroides sedimenti strain YN3PY1.</title>
        <authorList>
            <person name="Yoshida N."/>
        </authorList>
    </citation>
    <scope>NUCLEOTIDE SEQUENCE [LARGE SCALE GENOMIC DNA]</scope>
    <source>
        <strain evidence="3 4">YN3PY1</strain>
    </source>
</reference>
<sequence length="324" mass="36175">MKKIHLYILLALFLFITGAHAQQLRFHKDGTFKIVQFTDTHVVPDKTESLKAIKLINETIDKEHPDLIIFSGDVVTGKPARQGWKMVLSTLEQKGIPFCIAMGNHDPEQDLSRSEIADLITATNRSLNKKDTKGLCDMALEVKSSKDNAASALIYCMDSNDYSKIDTVKGYGWFSFDQIQWYRQTSAQYTLKNGGKPLPALSFFHIPLPEFFQAYKNERNSPVGKRLEDECPASVNSGMFASMLECGDVMGVFVGHDHDNDYLASLHGIALGYGRFSGGKTTYINIQNGARIITLKEGERGFSTYIRLLDGSEICSTTYPGTFK</sequence>